<feature type="transmembrane region" description="Helical" evidence="5">
    <location>
        <begin position="254"/>
        <end position="272"/>
    </location>
</feature>
<keyword evidence="2 5" id="KW-0812">Transmembrane</keyword>
<evidence type="ECO:0000256" key="5">
    <source>
        <dbReference type="HAMAP-Rule" id="MF_01600"/>
    </source>
</evidence>
<feature type="transmembrane region" description="Helical" evidence="5">
    <location>
        <begin position="207"/>
        <end position="226"/>
    </location>
</feature>
<protein>
    <recommendedName>
        <fullName evidence="5">UPF0182 protein DCF17_03105</fullName>
    </recommendedName>
</protein>
<dbReference type="HAMAP" id="MF_01600">
    <property type="entry name" value="UPF0182"/>
    <property type="match status" value="1"/>
</dbReference>
<evidence type="ECO:0000256" key="3">
    <source>
        <dbReference type="ARBA" id="ARBA00022989"/>
    </source>
</evidence>
<feature type="region of interest" description="Disordered" evidence="6">
    <location>
        <begin position="861"/>
        <end position="880"/>
    </location>
</feature>
<keyword evidence="3 5" id="KW-1133">Transmembrane helix</keyword>
<dbReference type="PANTHER" id="PTHR39344:SF1">
    <property type="entry name" value="UPF0182 PROTEIN SLL1060"/>
    <property type="match status" value="1"/>
</dbReference>
<dbReference type="InterPro" id="IPR005372">
    <property type="entry name" value="UPF0182"/>
</dbReference>
<feature type="transmembrane region" description="Helical" evidence="5">
    <location>
        <begin position="279"/>
        <end position="301"/>
    </location>
</feature>
<evidence type="ECO:0000256" key="6">
    <source>
        <dbReference type="SAM" id="MobiDB-lite"/>
    </source>
</evidence>
<proteinExistence type="inferred from homology"/>
<dbReference type="GO" id="GO:0005886">
    <property type="term" value="C:plasma membrane"/>
    <property type="evidence" value="ECO:0007669"/>
    <property type="project" value="UniProtKB-SubCell"/>
</dbReference>
<sequence length="926" mass="105315">MTYSPAKSLRLRQLLPWLVAITLLLVFSGGMVHLLTESWWFESVGYSSVFWLRVQWQLGLGLGVFALYGGVLWANYALAQRLTRDRPYRFLSRYSDLTQREQLGKLLNLGVLGLIFILSLGVALGAATGWQTVLQFLNPTDFDTVDPIFGRDIGFYIFQLPLWQALQGGLMGLLVWALMIAAAVYALKGEVRPERGWKYFLTGEAKAHVCLLLAAIAVLLALGFWLDRYSLLYSDSGVIFGAGYTDVHARLQSYWLMGFVTLAVGALFLIALGRSGFSLPIFGIVIYLGVLILVNGLYPWFQQNFIVEPNELTIERPYIEHNIAFTREAYNLTSVTSEPFPAENNLSRAVVEANGPTVGNIRLWDYAPLLSTYKQLQEIRLYYSFEDVDIDRYTLNGDYRQVTLSARELPVEQLPPEAQNWINRQLKFTHGFGVVMSPVNQVTSNGLPEFFIRNVPPVSTVDVPLDQPRIYYGESTRNYIFTGANTDEFDYPEGDTNAAYRYTGAGGVPLNSLLRRLAYAYDLGNVRLLISNYFSAETRIHYHRVITDRVRQVAPFLTFDGDPYPALIDGRIKWILDGYTSSDRYPYSEPLNRRTDLVSLVDSANPLMRNGVNYIRDAVKVFVDAYDGSLEFYARDSEDPLLTTYSSIFPDVFKPMGEMPAGYREHLRYPQDIFTVQAQMYRAYHMENPEVFYNREDLWRFPEHVEDDVVTAMEPYYIIMKLPRLAQEEFLQILPFTPANRDNMIAWMAGGSDGDNYGRLLLYEFPKQELVFGPTQIEARISQTPEISEQLTLWSQQGSGVIRGTLLVIPVEQSLLYVQPIYLRADQGELPELRRVIVAYGDRVVMRETLDQSLDAIFGEARAPQPESSPAESTTPLPTNMADLIQAALESYENGQQALQQGDWQRYGEAQRQLESVLRQLDQQNP</sequence>
<feature type="transmembrane region" description="Helical" evidence="5">
    <location>
        <begin position="14"/>
        <end position="36"/>
    </location>
</feature>
<keyword evidence="1 5" id="KW-1003">Cell membrane</keyword>
<evidence type="ECO:0000313" key="7">
    <source>
        <dbReference type="EMBL" id="PZO44792.1"/>
    </source>
</evidence>
<dbReference type="AlphaFoldDB" id="A0A2W4WK28"/>
<organism evidence="7 8">
    <name type="scientific">Shackletoniella antarctica</name>
    <dbReference type="NCBI Taxonomy" id="268115"/>
    <lineage>
        <taxon>Bacteria</taxon>
        <taxon>Bacillati</taxon>
        <taxon>Cyanobacteriota</taxon>
        <taxon>Cyanophyceae</taxon>
        <taxon>Oculatellales</taxon>
        <taxon>Oculatellaceae</taxon>
        <taxon>Shackletoniella</taxon>
    </lineage>
</organism>
<dbReference type="PANTHER" id="PTHR39344">
    <property type="entry name" value="UPF0182 PROTEIN SLL1060"/>
    <property type="match status" value="1"/>
</dbReference>
<feature type="transmembrane region" description="Helical" evidence="5">
    <location>
        <begin position="165"/>
        <end position="187"/>
    </location>
</feature>
<evidence type="ECO:0000256" key="4">
    <source>
        <dbReference type="ARBA" id="ARBA00023136"/>
    </source>
</evidence>
<comment type="subcellular location">
    <subcellularLocation>
        <location evidence="5">Cell membrane</location>
        <topology evidence="5">Multi-pass membrane protein</topology>
    </subcellularLocation>
</comment>
<evidence type="ECO:0000313" key="8">
    <source>
        <dbReference type="Proteomes" id="UP000249081"/>
    </source>
</evidence>
<feature type="compositionally biased region" description="Polar residues" evidence="6">
    <location>
        <begin position="866"/>
        <end position="878"/>
    </location>
</feature>
<keyword evidence="4 5" id="KW-0472">Membrane</keyword>
<evidence type="ECO:0000256" key="1">
    <source>
        <dbReference type="ARBA" id="ARBA00022475"/>
    </source>
</evidence>
<reference evidence="8" key="1">
    <citation type="submission" date="2018-04" db="EMBL/GenBank/DDBJ databases">
        <authorList>
            <person name="Cornet L."/>
        </authorList>
    </citation>
    <scope>NUCLEOTIDE SEQUENCE [LARGE SCALE GENOMIC DNA]</scope>
</reference>
<gene>
    <name evidence="7" type="ORF">DCF17_03105</name>
</gene>
<feature type="transmembrane region" description="Helical" evidence="5">
    <location>
        <begin position="56"/>
        <end position="79"/>
    </location>
</feature>
<comment type="similarity">
    <text evidence="5">Belongs to the UPF0182 family.</text>
</comment>
<accession>A0A2W4WK28</accession>
<evidence type="ECO:0000256" key="2">
    <source>
        <dbReference type="ARBA" id="ARBA00022692"/>
    </source>
</evidence>
<dbReference type="GO" id="GO:0005576">
    <property type="term" value="C:extracellular region"/>
    <property type="evidence" value="ECO:0007669"/>
    <property type="project" value="TreeGrafter"/>
</dbReference>
<dbReference type="EMBL" id="QBMN01000013">
    <property type="protein sequence ID" value="PZO44792.1"/>
    <property type="molecule type" value="Genomic_DNA"/>
</dbReference>
<dbReference type="Proteomes" id="UP000249081">
    <property type="component" value="Unassembled WGS sequence"/>
</dbReference>
<feature type="transmembrane region" description="Helical" evidence="5">
    <location>
        <begin position="106"/>
        <end position="130"/>
    </location>
</feature>
<dbReference type="Pfam" id="PF03699">
    <property type="entry name" value="UPF0182"/>
    <property type="match status" value="1"/>
</dbReference>
<reference evidence="7 8" key="2">
    <citation type="submission" date="2018-06" db="EMBL/GenBank/DDBJ databases">
        <title>Metagenomic assembly of (sub)arctic Cyanobacteria and their associated microbiome from non-axenic cultures.</title>
        <authorList>
            <person name="Baurain D."/>
        </authorList>
    </citation>
    <scope>NUCLEOTIDE SEQUENCE [LARGE SCALE GENOMIC DNA]</scope>
    <source>
        <strain evidence="7">ULC041bin1</strain>
    </source>
</reference>
<name>A0A2W4WK28_9CYAN</name>
<comment type="caution">
    <text evidence="7">The sequence shown here is derived from an EMBL/GenBank/DDBJ whole genome shotgun (WGS) entry which is preliminary data.</text>
</comment>